<evidence type="ECO:0000313" key="2">
    <source>
        <dbReference type="EMBL" id="OAD77753.1"/>
    </source>
</evidence>
<gene>
    <name evidence="2" type="ORF">PHYBLDRAFT_164643</name>
</gene>
<evidence type="ECO:0000256" key="1">
    <source>
        <dbReference type="SAM" id="Phobius"/>
    </source>
</evidence>
<keyword evidence="3" id="KW-1185">Reference proteome</keyword>
<keyword evidence="1" id="KW-0812">Transmembrane</keyword>
<protein>
    <submittedName>
        <fullName evidence="2">Uncharacterized protein</fullName>
    </submittedName>
</protein>
<dbReference type="AlphaFoldDB" id="A0A162UT52"/>
<name>A0A162UT52_PHYB8</name>
<dbReference type="InParanoid" id="A0A162UT52"/>
<keyword evidence="1" id="KW-0472">Membrane</keyword>
<dbReference type="EMBL" id="KV440974">
    <property type="protein sequence ID" value="OAD77753.1"/>
    <property type="molecule type" value="Genomic_DNA"/>
</dbReference>
<proteinExistence type="predicted"/>
<organism evidence="2 3">
    <name type="scientific">Phycomyces blakesleeanus (strain ATCC 8743b / DSM 1359 / FGSC 10004 / NBRC 33097 / NRRL 1555)</name>
    <dbReference type="NCBI Taxonomy" id="763407"/>
    <lineage>
        <taxon>Eukaryota</taxon>
        <taxon>Fungi</taxon>
        <taxon>Fungi incertae sedis</taxon>
        <taxon>Mucoromycota</taxon>
        <taxon>Mucoromycotina</taxon>
        <taxon>Mucoromycetes</taxon>
        <taxon>Mucorales</taxon>
        <taxon>Phycomycetaceae</taxon>
        <taxon>Phycomyces</taxon>
    </lineage>
</organism>
<keyword evidence="1" id="KW-1133">Transmembrane helix</keyword>
<accession>A0A162UT52</accession>
<dbReference type="RefSeq" id="XP_018295793.1">
    <property type="nucleotide sequence ID" value="XM_018435053.1"/>
</dbReference>
<dbReference type="VEuPathDB" id="FungiDB:PHYBLDRAFT_164643"/>
<dbReference type="Proteomes" id="UP000077315">
    <property type="component" value="Unassembled WGS sequence"/>
</dbReference>
<evidence type="ECO:0000313" key="3">
    <source>
        <dbReference type="Proteomes" id="UP000077315"/>
    </source>
</evidence>
<dbReference type="GeneID" id="28995959"/>
<sequence length="104" mass="11882">MTMIAFGIELKFCLYSCVCTCTHTHTFVYPIIIAGALIALIARKPPIPENRPTCHPMQFLFALENLYLTKLFMKLHYVLTQTMGIRSFSTHLLTVSVIIVNEIY</sequence>
<feature type="transmembrane region" description="Helical" evidence="1">
    <location>
        <begin position="12"/>
        <end position="42"/>
    </location>
</feature>
<reference evidence="3" key="1">
    <citation type="submission" date="2015-06" db="EMBL/GenBank/DDBJ databases">
        <title>Expansion of signal transduction pathways in fungi by whole-genome duplication.</title>
        <authorList>
            <consortium name="DOE Joint Genome Institute"/>
            <person name="Corrochano L.M."/>
            <person name="Kuo A."/>
            <person name="Marcet-Houben M."/>
            <person name="Polaino S."/>
            <person name="Salamov A."/>
            <person name="Villalobos J.M."/>
            <person name="Alvarez M.I."/>
            <person name="Avalos J."/>
            <person name="Benito E.P."/>
            <person name="Benoit I."/>
            <person name="Burger G."/>
            <person name="Camino L.P."/>
            <person name="Canovas D."/>
            <person name="Cerda-Olmedo E."/>
            <person name="Cheng J.-F."/>
            <person name="Dominguez A."/>
            <person name="Elias M."/>
            <person name="Eslava A.P."/>
            <person name="Glaser F."/>
            <person name="Grimwood J."/>
            <person name="Gutierrez G."/>
            <person name="Heitman J."/>
            <person name="Henrissat B."/>
            <person name="Iturriaga E.A."/>
            <person name="Lang B.F."/>
            <person name="Lavin J.L."/>
            <person name="Lee S."/>
            <person name="Li W."/>
            <person name="Lindquist E."/>
            <person name="Lopez-Garcia S."/>
            <person name="Luque E.M."/>
            <person name="Marcos A.T."/>
            <person name="Martin J."/>
            <person name="McCluskey K."/>
            <person name="Medina H.R."/>
            <person name="Miralles-Duran A."/>
            <person name="Miyazaki A."/>
            <person name="Munoz-Torres E."/>
            <person name="Oguiza J.A."/>
            <person name="Ohm R."/>
            <person name="Olmedo M."/>
            <person name="Orejas M."/>
            <person name="Ortiz-Castellanos L."/>
            <person name="Pisabarro A.G."/>
            <person name="Rodriguez-Romero J."/>
            <person name="Ruiz-Herrera J."/>
            <person name="Ruiz-Vazquez R."/>
            <person name="Sanz C."/>
            <person name="Schackwitz W."/>
            <person name="Schmutz J."/>
            <person name="Shahriari M."/>
            <person name="Shelest E."/>
            <person name="Silva-Franco F."/>
            <person name="Soanes D."/>
            <person name="Syed K."/>
            <person name="Tagua V.G."/>
            <person name="Talbot N.J."/>
            <person name="Thon M."/>
            <person name="De vries R.P."/>
            <person name="Wiebenga A."/>
            <person name="Yadav J.S."/>
            <person name="Braun E.L."/>
            <person name="Baker S."/>
            <person name="Garre V."/>
            <person name="Horwitz B."/>
            <person name="Torres-Martinez S."/>
            <person name="Idnurm A."/>
            <person name="Herrera-Estrella A."/>
            <person name="Gabaldon T."/>
            <person name="Grigoriev I.V."/>
        </authorList>
    </citation>
    <scope>NUCLEOTIDE SEQUENCE [LARGE SCALE GENOMIC DNA]</scope>
    <source>
        <strain evidence="3">NRRL 1555(-)</strain>
    </source>
</reference>